<protein>
    <submittedName>
        <fullName evidence="2">Uncharacterized protein</fullName>
    </submittedName>
</protein>
<name>A0AAN6V0S3_9PEZI</name>
<reference evidence="2" key="1">
    <citation type="journal article" date="2023" name="Mol. Phylogenet. Evol.">
        <title>Genome-scale phylogeny and comparative genomics of the fungal order Sordariales.</title>
        <authorList>
            <person name="Hensen N."/>
            <person name="Bonometti L."/>
            <person name="Westerberg I."/>
            <person name="Brannstrom I.O."/>
            <person name="Guillou S."/>
            <person name="Cros-Aarteil S."/>
            <person name="Calhoun S."/>
            <person name="Haridas S."/>
            <person name="Kuo A."/>
            <person name="Mondo S."/>
            <person name="Pangilinan J."/>
            <person name="Riley R."/>
            <person name="LaButti K."/>
            <person name="Andreopoulos B."/>
            <person name="Lipzen A."/>
            <person name="Chen C."/>
            <person name="Yan M."/>
            <person name="Daum C."/>
            <person name="Ng V."/>
            <person name="Clum A."/>
            <person name="Steindorff A."/>
            <person name="Ohm R.A."/>
            <person name="Martin F."/>
            <person name="Silar P."/>
            <person name="Natvig D.O."/>
            <person name="Lalanne C."/>
            <person name="Gautier V."/>
            <person name="Ament-Velasquez S.L."/>
            <person name="Kruys A."/>
            <person name="Hutchinson M.I."/>
            <person name="Powell A.J."/>
            <person name="Barry K."/>
            <person name="Miller A.N."/>
            <person name="Grigoriev I.V."/>
            <person name="Debuchy R."/>
            <person name="Gladieux P."/>
            <person name="Hiltunen Thoren M."/>
            <person name="Johannesson H."/>
        </authorList>
    </citation>
    <scope>NUCLEOTIDE SEQUENCE</scope>
    <source>
        <strain evidence="2">CBS 141.50</strain>
    </source>
</reference>
<dbReference type="GeneID" id="87814216"/>
<keyword evidence="1" id="KW-1133">Transmembrane helix</keyword>
<dbReference type="Proteomes" id="UP001302676">
    <property type="component" value="Unassembled WGS sequence"/>
</dbReference>
<evidence type="ECO:0000313" key="3">
    <source>
        <dbReference type="Proteomes" id="UP001302676"/>
    </source>
</evidence>
<keyword evidence="1" id="KW-0812">Transmembrane</keyword>
<dbReference type="EMBL" id="MU853596">
    <property type="protein sequence ID" value="KAK4142589.1"/>
    <property type="molecule type" value="Genomic_DNA"/>
</dbReference>
<evidence type="ECO:0000256" key="1">
    <source>
        <dbReference type="SAM" id="Phobius"/>
    </source>
</evidence>
<organism evidence="2 3">
    <name type="scientific">Dichotomopilus funicola</name>
    <dbReference type="NCBI Taxonomy" id="1934379"/>
    <lineage>
        <taxon>Eukaryota</taxon>
        <taxon>Fungi</taxon>
        <taxon>Dikarya</taxon>
        <taxon>Ascomycota</taxon>
        <taxon>Pezizomycotina</taxon>
        <taxon>Sordariomycetes</taxon>
        <taxon>Sordariomycetidae</taxon>
        <taxon>Sordariales</taxon>
        <taxon>Chaetomiaceae</taxon>
        <taxon>Dichotomopilus</taxon>
    </lineage>
</organism>
<evidence type="ECO:0000313" key="2">
    <source>
        <dbReference type="EMBL" id="KAK4142589.1"/>
    </source>
</evidence>
<keyword evidence="1" id="KW-0472">Membrane</keyword>
<keyword evidence="3" id="KW-1185">Reference proteome</keyword>
<feature type="transmembrane region" description="Helical" evidence="1">
    <location>
        <begin position="30"/>
        <end position="50"/>
    </location>
</feature>
<reference evidence="2" key="2">
    <citation type="submission" date="2023-05" db="EMBL/GenBank/DDBJ databases">
        <authorList>
            <consortium name="Lawrence Berkeley National Laboratory"/>
            <person name="Steindorff A."/>
            <person name="Hensen N."/>
            <person name="Bonometti L."/>
            <person name="Westerberg I."/>
            <person name="Brannstrom I.O."/>
            <person name="Guillou S."/>
            <person name="Cros-Aarteil S."/>
            <person name="Calhoun S."/>
            <person name="Haridas S."/>
            <person name="Kuo A."/>
            <person name="Mondo S."/>
            <person name="Pangilinan J."/>
            <person name="Riley R."/>
            <person name="Labutti K."/>
            <person name="Andreopoulos B."/>
            <person name="Lipzen A."/>
            <person name="Chen C."/>
            <person name="Yanf M."/>
            <person name="Daum C."/>
            <person name="Ng V."/>
            <person name="Clum A."/>
            <person name="Ohm R."/>
            <person name="Martin F."/>
            <person name="Silar P."/>
            <person name="Natvig D."/>
            <person name="Lalanne C."/>
            <person name="Gautier V."/>
            <person name="Ament-Velasquez S.L."/>
            <person name="Kruys A."/>
            <person name="Hutchinson M.I."/>
            <person name="Powell A.J."/>
            <person name="Barry K."/>
            <person name="Miller A.N."/>
            <person name="Grigoriev I.V."/>
            <person name="Debuchy R."/>
            <person name="Gladieux P."/>
            <person name="Thoren M.H."/>
            <person name="Johannesson H."/>
        </authorList>
    </citation>
    <scope>NUCLEOTIDE SEQUENCE</scope>
    <source>
        <strain evidence="2">CBS 141.50</strain>
    </source>
</reference>
<dbReference type="AlphaFoldDB" id="A0AAN6V0S3"/>
<proteinExistence type="predicted"/>
<feature type="non-terminal residue" evidence="2">
    <location>
        <position position="1"/>
    </location>
</feature>
<accession>A0AAN6V0S3</accession>
<dbReference type="RefSeq" id="XP_062635960.1">
    <property type="nucleotide sequence ID" value="XM_062777603.1"/>
</dbReference>
<gene>
    <name evidence="2" type="ORF">C8A04DRAFT_13153</name>
</gene>
<comment type="caution">
    <text evidence="2">The sequence shown here is derived from an EMBL/GenBank/DDBJ whole genome shotgun (WGS) entry which is preliminary data.</text>
</comment>
<sequence length="55" mass="6386">LVLSNLSEQKKVVKDIKKVEQALAKTLSRLSYLSILNSTFFIIVVLRYSIREYLI</sequence>